<feature type="compositionally biased region" description="Low complexity" evidence="1">
    <location>
        <begin position="417"/>
        <end position="452"/>
    </location>
</feature>
<dbReference type="OrthoDB" id="2528262at2759"/>
<protein>
    <recommendedName>
        <fullName evidence="4">Proteophosphoglycan ppg4</fullName>
    </recommendedName>
</protein>
<feature type="compositionally biased region" description="Basic and acidic residues" evidence="1">
    <location>
        <begin position="571"/>
        <end position="584"/>
    </location>
</feature>
<evidence type="ECO:0000256" key="1">
    <source>
        <dbReference type="SAM" id="MobiDB-lite"/>
    </source>
</evidence>
<name>A0A2S5BHK7_9BASI</name>
<feature type="region of interest" description="Disordered" evidence="1">
    <location>
        <begin position="415"/>
        <end position="596"/>
    </location>
</feature>
<evidence type="ECO:0008006" key="4">
    <source>
        <dbReference type="Google" id="ProtNLM"/>
    </source>
</evidence>
<reference evidence="2 3" key="1">
    <citation type="journal article" date="2018" name="Front. Microbiol.">
        <title>Prospects for Fungal Bioremediation of Acidic Radioactive Waste Sites: Characterization and Genome Sequence of Rhodotorula taiwanensis MD1149.</title>
        <authorList>
            <person name="Tkavc R."/>
            <person name="Matrosova V.Y."/>
            <person name="Grichenko O.E."/>
            <person name="Gostincar C."/>
            <person name="Volpe R.P."/>
            <person name="Klimenkova P."/>
            <person name="Gaidamakova E.K."/>
            <person name="Zhou C.E."/>
            <person name="Stewart B.J."/>
            <person name="Lyman M.G."/>
            <person name="Malfatti S.A."/>
            <person name="Rubinfeld B."/>
            <person name="Courtot M."/>
            <person name="Singh J."/>
            <person name="Dalgard C.L."/>
            <person name="Hamilton T."/>
            <person name="Frey K.G."/>
            <person name="Gunde-Cimerman N."/>
            <person name="Dugan L."/>
            <person name="Daly M.J."/>
        </authorList>
    </citation>
    <scope>NUCLEOTIDE SEQUENCE [LARGE SCALE GENOMIC DNA]</scope>
    <source>
        <strain evidence="2 3">MD1149</strain>
    </source>
</reference>
<feature type="region of interest" description="Disordered" evidence="1">
    <location>
        <begin position="660"/>
        <end position="681"/>
    </location>
</feature>
<dbReference type="EMBL" id="PJQD01000005">
    <property type="protein sequence ID" value="POY76251.1"/>
    <property type="molecule type" value="Genomic_DNA"/>
</dbReference>
<dbReference type="PANTHER" id="PTHR23261">
    <property type="entry name" value="GROUNDHOG-RELATED"/>
    <property type="match status" value="1"/>
</dbReference>
<feature type="region of interest" description="Disordered" evidence="1">
    <location>
        <begin position="846"/>
        <end position="898"/>
    </location>
</feature>
<feature type="compositionally biased region" description="Low complexity" evidence="1">
    <location>
        <begin position="175"/>
        <end position="187"/>
    </location>
</feature>
<dbReference type="InterPro" id="IPR052886">
    <property type="entry name" value="LCS_TC/CRSF"/>
</dbReference>
<feature type="compositionally biased region" description="Polar residues" evidence="1">
    <location>
        <begin position="195"/>
        <end position="205"/>
    </location>
</feature>
<sequence length="1310" mass="138316">MSDYGDDDLDWGDPDVLAELDSLETNAFQSKPVDAATKPQQQPVQTHQHQQQVASRASQIPPKAVQAVPQAQAFATKWGPRQLNGGGAASTAAAAAAPTASPYGNARPSKILRPPKPPSRASTTARPAPAPPAAAAALNQDLGRSHASATSVKRDPEDDEENLPAITVNENGYQAAAATTTNGTASAVYRAEPQRGTTVSRSTAPAGTLPPSIATSVRRESPAPAAAAAPAPQRPAPVNQQTNRVVPPLPQSLPPMAAAPAAAPSAVHSASAAATVAPEASVAGGSGISASEREELERLRREKAEVRHKLLARGSLPALASISELSLCDRLQVELQLATAGVQAKELQAEVNRKTGEATMMRLRLAKAETAYRQRLDNEMRDKARIQKALDDKQRDYARALDTIKYDSVFRKVETESSGGRSLASASAKRTYRAHASQRQSSQQPRGPSAAPESPTTNRRGPPVAHRAARAATEQPVANGRPPPPAGPVFANFQNSFAAPSSSAAPARRAESAVPEREGLMGPPAIVKDKGGTAGPAALKRQAPATPPTPASKRRKDADGTPVAAHGSPRRAAEAGRGEQHAAGEEAGAGAEEEELADEPWIWVRADEDARGDLLAAVFAHVTCGALDMEPAVVSGPAGVHHHMRATATARASTVRSTLATSTAIRQSSRQKAPAPVQAAPLTGNQPTIHALTNLRFPPSTAPAFVEQYEALTRDLFATLGHSHDARTSFSQIHGTSATLYAQRAHEILVFRHPDAGPLAYALAHLFTSMLRVLNAATLTGPLMALLKLVSHLAFLSPAFALACCGAEASVAPSTSTPSTQRKNAPAPTPTKLVSLVAHLIARYGRPSQADREKQSRDALASAASNASMTNRPRRAKVTRNSAGRRSSSMAGGLGGKKGNLDATDVVENFDPEKRTKLLDAALALLEGVAWKCLADQDGGAAYGLAEDAFFAMLSVPDGIATLLDPAHPPDLLLLSSRFLCMLAGEPGLFRKLVGVKFYELVDVRASQLPLIDRIATLLSAPRLDSSMAYNLDLSLISLATIFVGSHDDAIRFIAHSNTFVSELLSKTWRDVRFLWDWDGRVVPVNGKERDLLNRCVHLLDQMPSMALTPPAPSLSSATYRLSRLVRLFYYLALAPHAPYRIQDLVTGPPDPPPELALAVGDALGSASGAARAAVLPQRRSAHARQAAHDLFMSAFGMLAFATMGASEGNPKTLPNGRTKVIADPSDESAMPSWAEPGSEERRTLIELGFLAQEILEDVSPDELDEIEACFGPVDEGGDEDEEQEISVDDDELEITEAGADAMQVDPAGA</sequence>
<feature type="compositionally biased region" description="Low complexity" evidence="1">
    <location>
        <begin position="498"/>
        <end position="507"/>
    </location>
</feature>
<evidence type="ECO:0000313" key="2">
    <source>
        <dbReference type="EMBL" id="POY76251.1"/>
    </source>
</evidence>
<feature type="compositionally biased region" description="Low complexity" evidence="1">
    <location>
        <begin position="39"/>
        <end position="53"/>
    </location>
</feature>
<feature type="region of interest" description="Disordered" evidence="1">
    <location>
        <begin position="28"/>
        <end position="252"/>
    </location>
</feature>
<comment type="caution">
    <text evidence="2">The sequence shown here is derived from an EMBL/GenBank/DDBJ whole genome shotgun (WGS) entry which is preliminary data.</text>
</comment>
<feature type="compositionally biased region" description="Low complexity" evidence="1">
    <location>
        <begin position="882"/>
        <end position="891"/>
    </location>
</feature>
<feature type="compositionally biased region" description="Low complexity" evidence="1">
    <location>
        <begin position="61"/>
        <end position="75"/>
    </location>
</feature>
<feature type="compositionally biased region" description="Low complexity" evidence="1">
    <location>
        <begin position="222"/>
        <end position="231"/>
    </location>
</feature>
<proteinExistence type="predicted"/>
<feature type="compositionally biased region" description="Low complexity" evidence="1">
    <location>
        <begin position="119"/>
        <end position="137"/>
    </location>
</feature>
<feature type="compositionally biased region" description="Basic and acidic residues" evidence="1">
    <location>
        <begin position="508"/>
        <end position="519"/>
    </location>
</feature>
<feature type="compositionally biased region" description="Low complexity" evidence="1">
    <location>
        <begin position="89"/>
        <end position="102"/>
    </location>
</feature>
<organism evidence="2 3">
    <name type="scientific">Rhodotorula taiwanensis</name>
    <dbReference type="NCBI Taxonomy" id="741276"/>
    <lineage>
        <taxon>Eukaryota</taxon>
        <taxon>Fungi</taxon>
        <taxon>Dikarya</taxon>
        <taxon>Basidiomycota</taxon>
        <taxon>Pucciniomycotina</taxon>
        <taxon>Microbotryomycetes</taxon>
        <taxon>Sporidiobolales</taxon>
        <taxon>Sporidiobolaceae</taxon>
        <taxon>Rhodotorula</taxon>
    </lineage>
</organism>
<dbReference type="Proteomes" id="UP000237144">
    <property type="component" value="Unassembled WGS sequence"/>
</dbReference>
<accession>A0A2S5BHK7</accession>
<keyword evidence="3" id="KW-1185">Reference proteome</keyword>
<evidence type="ECO:0000313" key="3">
    <source>
        <dbReference type="Proteomes" id="UP000237144"/>
    </source>
</evidence>
<dbReference type="PANTHER" id="PTHR23261:SF79">
    <property type="entry name" value="GROUND-LIKE DOMAIN-CONTAINING PROTEIN"/>
    <property type="match status" value="1"/>
</dbReference>
<gene>
    <name evidence="2" type="ORF">BMF94_0446</name>
</gene>